<proteinExistence type="inferred from homology"/>
<accession>A0ABT0N7L2</accession>
<name>A0ABT0N7L2_9GAMM</name>
<dbReference type="InterPro" id="IPR050087">
    <property type="entry name" value="AON_synthase_class-II"/>
</dbReference>
<keyword evidence="7" id="KW-0093">Biotin biosynthesis</keyword>
<evidence type="ECO:0000256" key="6">
    <source>
        <dbReference type="ARBA" id="ARBA00022679"/>
    </source>
</evidence>
<dbReference type="SUPFAM" id="SSF53383">
    <property type="entry name" value="PLP-dependent transferases"/>
    <property type="match status" value="1"/>
</dbReference>
<evidence type="ECO:0000256" key="3">
    <source>
        <dbReference type="ARBA" id="ARBA00010008"/>
    </source>
</evidence>
<evidence type="ECO:0000259" key="13">
    <source>
        <dbReference type="Pfam" id="PF00155"/>
    </source>
</evidence>
<reference evidence="14 15" key="1">
    <citation type="submission" date="2022-01" db="EMBL/GenBank/DDBJ databases">
        <title>Whole genome-based taxonomy of the Shewanellaceae.</title>
        <authorList>
            <person name="Martin-Rodriguez A.J."/>
        </authorList>
    </citation>
    <scope>NUCLEOTIDE SEQUENCE [LARGE SCALE GENOMIC DNA]</scope>
    <source>
        <strain evidence="14 15">DSM 21332</strain>
    </source>
</reference>
<dbReference type="InterPro" id="IPR001917">
    <property type="entry name" value="Aminotrans_II_pyridoxalP_BS"/>
</dbReference>
<keyword evidence="15" id="KW-1185">Reference proteome</keyword>
<dbReference type="EMBL" id="JAKIKT010000003">
    <property type="protein sequence ID" value="MCL2914372.1"/>
    <property type="molecule type" value="Genomic_DNA"/>
</dbReference>
<evidence type="ECO:0000256" key="10">
    <source>
        <dbReference type="ARBA" id="ARBA00033381"/>
    </source>
</evidence>
<dbReference type="InterPro" id="IPR015424">
    <property type="entry name" value="PyrdxlP-dep_Trfase"/>
</dbReference>
<sequence>MNPLESKLSAELEALKPRGLLRQRRIHSETLIDFAGNDYLGLAAVNAGDQSDNKTPVGSGASPLVSGYSTQHQELERALCQRTGHEAALLFCSGFSANQALMTSLFNAQDRVLADKLVHASIIDGLRQSGSDFRRFRHNDLASARTLADKQSPLAMITESVFSMDGDCAPLTELKTLCEQHNAWLIVDDAHGFGVPKGTQADCDSKLADVQLVTFGKALGCQGAALLGSQLFVDYMVATCRHYIYSTALSPQAAVTALTALQKTDEPQLGNKLADNIALFTRLATELSLPLMASSTPIQPLLVGDNHRVLELAEQLKQSGFLVGAIRPPTVPAGSARLRITLSAQHTDEQISALTATLSRLINPLNRA</sequence>
<comment type="cofactor">
    <cofactor evidence="1 12">
        <name>pyridoxal 5'-phosphate</name>
        <dbReference type="ChEBI" id="CHEBI:597326"/>
    </cofactor>
</comment>
<comment type="subunit">
    <text evidence="4">Homodimer.</text>
</comment>
<evidence type="ECO:0000256" key="9">
    <source>
        <dbReference type="ARBA" id="ARBA00032610"/>
    </source>
</evidence>
<dbReference type="Gene3D" id="3.40.640.10">
    <property type="entry name" value="Type I PLP-dependent aspartate aminotransferase-like (Major domain)"/>
    <property type="match status" value="1"/>
</dbReference>
<evidence type="ECO:0000256" key="4">
    <source>
        <dbReference type="ARBA" id="ARBA00011738"/>
    </source>
</evidence>
<dbReference type="InterPro" id="IPR004839">
    <property type="entry name" value="Aminotransferase_I/II_large"/>
</dbReference>
<dbReference type="Pfam" id="PF00155">
    <property type="entry name" value="Aminotran_1_2"/>
    <property type="match status" value="1"/>
</dbReference>
<keyword evidence="6" id="KW-0808">Transferase</keyword>
<dbReference type="Gene3D" id="3.90.1150.10">
    <property type="entry name" value="Aspartate Aminotransferase, domain 1"/>
    <property type="match status" value="1"/>
</dbReference>
<dbReference type="PANTHER" id="PTHR13693">
    <property type="entry name" value="CLASS II AMINOTRANSFERASE/8-AMINO-7-OXONONANOATE SYNTHASE"/>
    <property type="match status" value="1"/>
</dbReference>
<evidence type="ECO:0000256" key="12">
    <source>
        <dbReference type="RuleBase" id="RU003693"/>
    </source>
</evidence>
<organism evidence="14 15">
    <name type="scientific">Shewanella corallii</name>
    <dbReference type="NCBI Taxonomy" id="560080"/>
    <lineage>
        <taxon>Bacteria</taxon>
        <taxon>Pseudomonadati</taxon>
        <taxon>Pseudomonadota</taxon>
        <taxon>Gammaproteobacteria</taxon>
        <taxon>Alteromonadales</taxon>
        <taxon>Shewanellaceae</taxon>
        <taxon>Shewanella</taxon>
    </lineage>
</organism>
<comment type="catalytic activity">
    <reaction evidence="11">
        <text>6-carboxyhexanoyl-[ACP] + L-alanine + H(+) = (8S)-8-amino-7-oxononanoate + holo-[ACP] + CO2</text>
        <dbReference type="Rhea" id="RHEA:42288"/>
        <dbReference type="Rhea" id="RHEA-COMP:9685"/>
        <dbReference type="Rhea" id="RHEA-COMP:9955"/>
        <dbReference type="ChEBI" id="CHEBI:15378"/>
        <dbReference type="ChEBI" id="CHEBI:16526"/>
        <dbReference type="ChEBI" id="CHEBI:57972"/>
        <dbReference type="ChEBI" id="CHEBI:64479"/>
        <dbReference type="ChEBI" id="CHEBI:78846"/>
        <dbReference type="ChEBI" id="CHEBI:149468"/>
        <dbReference type="EC" id="2.3.1.47"/>
    </reaction>
</comment>
<evidence type="ECO:0000313" key="14">
    <source>
        <dbReference type="EMBL" id="MCL2914372.1"/>
    </source>
</evidence>
<evidence type="ECO:0000256" key="7">
    <source>
        <dbReference type="ARBA" id="ARBA00022756"/>
    </source>
</evidence>
<dbReference type="InterPro" id="IPR015422">
    <property type="entry name" value="PyrdxlP-dep_Trfase_small"/>
</dbReference>
<comment type="caution">
    <text evidence="14">The sequence shown here is derived from an EMBL/GenBank/DDBJ whole genome shotgun (WGS) entry which is preliminary data.</text>
</comment>
<dbReference type="PROSITE" id="PS00599">
    <property type="entry name" value="AA_TRANSFER_CLASS_2"/>
    <property type="match status" value="1"/>
</dbReference>
<keyword evidence="8 12" id="KW-0663">Pyridoxal phosphate</keyword>
<dbReference type="RefSeq" id="WP_249249062.1">
    <property type="nucleotide sequence ID" value="NZ_JAKIKT010000003.1"/>
</dbReference>
<dbReference type="Proteomes" id="UP001202831">
    <property type="component" value="Unassembled WGS sequence"/>
</dbReference>
<evidence type="ECO:0000256" key="2">
    <source>
        <dbReference type="ARBA" id="ARBA00004746"/>
    </source>
</evidence>
<evidence type="ECO:0000256" key="11">
    <source>
        <dbReference type="ARBA" id="ARBA00047715"/>
    </source>
</evidence>
<feature type="domain" description="Aminotransferase class I/classII large" evidence="13">
    <location>
        <begin position="31"/>
        <end position="354"/>
    </location>
</feature>
<comment type="pathway">
    <text evidence="2">Cofactor biosynthesis; biotin biosynthesis.</text>
</comment>
<dbReference type="EC" id="2.3.1.47" evidence="5"/>
<gene>
    <name evidence="14" type="ORF">L2725_11390</name>
</gene>
<evidence type="ECO:0000313" key="15">
    <source>
        <dbReference type="Proteomes" id="UP001202831"/>
    </source>
</evidence>
<dbReference type="PANTHER" id="PTHR13693:SF100">
    <property type="entry name" value="8-AMINO-7-OXONONANOATE SYNTHASE"/>
    <property type="match status" value="1"/>
</dbReference>
<comment type="similarity">
    <text evidence="3">Belongs to the class-II pyridoxal-phosphate-dependent aminotransferase family. BioF subfamily.</text>
</comment>
<evidence type="ECO:0000256" key="8">
    <source>
        <dbReference type="ARBA" id="ARBA00022898"/>
    </source>
</evidence>
<protein>
    <recommendedName>
        <fullName evidence="5">8-amino-7-oxononanoate synthase</fullName>
        <ecNumber evidence="5">2.3.1.47</ecNumber>
    </recommendedName>
    <alternativeName>
        <fullName evidence="9">7-keto-8-amino-pelargonic acid synthase</fullName>
    </alternativeName>
    <alternativeName>
        <fullName evidence="10">8-amino-7-ketopelargonate synthase</fullName>
    </alternativeName>
</protein>
<evidence type="ECO:0000256" key="5">
    <source>
        <dbReference type="ARBA" id="ARBA00013187"/>
    </source>
</evidence>
<dbReference type="InterPro" id="IPR015421">
    <property type="entry name" value="PyrdxlP-dep_Trfase_major"/>
</dbReference>
<evidence type="ECO:0000256" key="1">
    <source>
        <dbReference type="ARBA" id="ARBA00001933"/>
    </source>
</evidence>